<name>A0AB40BQ89_DIOCR</name>
<gene>
    <name evidence="4" type="primary">LOC120264675</name>
</gene>
<keyword evidence="3" id="KW-1185">Reference proteome</keyword>
<evidence type="ECO:0000313" key="4">
    <source>
        <dbReference type="RefSeq" id="XP_039128433.1"/>
    </source>
</evidence>
<dbReference type="PANTHER" id="PTHR31104">
    <property type="entry name" value="PEPTIDE-N4-(N-ACETYL-BETA-GLUCOSAMINYL)ASPARAGINE AMIDASE A PROTEIN"/>
    <property type="match status" value="1"/>
</dbReference>
<feature type="signal peptide" evidence="1">
    <location>
        <begin position="1"/>
        <end position="27"/>
    </location>
</feature>
<feature type="chain" id="PRO_5044290720" evidence="1">
    <location>
        <begin position="28"/>
        <end position="594"/>
    </location>
</feature>
<dbReference type="GeneID" id="120264675"/>
<accession>A0AB40BQ89</accession>
<sequence>MPEIMHPKHWYIIFVVVAIYSATSVSASSPDIFPIRRGLTLPNLTLEHIDPTLPPVLPTQAPKCSVIALQQDFADTVGAPPASANYTQPPDCPAPWTRVVLELSVSASDLQKDRIAAVWVDGVEVLRTTTPLPMAPGAFWKVTKDITRYTAAIRRLSENNGTVSMMLENSNTVLPGVYSANVTLHFYRGAIATAAKPSAATGHATIQELYKEPADLIIPVTSNNGFYGSGFWSRIESDSQIATSLIKIPQNTYRAVLEIFVSYHADDEFWFGNPLRSSYLEGAANLSTPRSNGGFRQVYATIDDKFVGGHIPFMVLYPGSINPYFWSPVAAIGAFNMPSYDLDMTPFLGMLLDGQPHKFGLGVHDSQRYWLVGANLHIWVDRWSDATQAGLINYNAPPPKMNRNAEWRNQDGQSEIDAEGLVRFIGWVSSSKGNLTTVVQQKIKFKSQIEVQNRGAVKQIEVNNKQRMMVALMKGNQALSRVQLMMDAPMQIQTSTVNAVSGAVFQKTRLYHQLVEMVNLSEGQAVSIATLTDRQDAEGSALMHDGVPVWGGGATRSAYRFKDDSTCYLRTVNTAGGIVRLDTTTASCVSVADQ</sequence>
<organism evidence="3 4">
    <name type="scientific">Dioscorea cayennensis subsp. rotundata</name>
    <name type="common">White Guinea yam</name>
    <name type="synonym">Dioscorea rotundata</name>
    <dbReference type="NCBI Taxonomy" id="55577"/>
    <lineage>
        <taxon>Eukaryota</taxon>
        <taxon>Viridiplantae</taxon>
        <taxon>Streptophyta</taxon>
        <taxon>Embryophyta</taxon>
        <taxon>Tracheophyta</taxon>
        <taxon>Spermatophyta</taxon>
        <taxon>Magnoliopsida</taxon>
        <taxon>Liliopsida</taxon>
        <taxon>Dioscoreales</taxon>
        <taxon>Dioscoreaceae</taxon>
        <taxon>Dioscorea</taxon>
    </lineage>
</organism>
<dbReference type="RefSeq" id="XP_039128433.1">
    <property type="nucleotide sequence ID" value="XM_039272499.1"/>
</dbReference>
<dbReference type="Proteomes" id="UP001515500">
    <property type="component" value="Chromosome 7"/>
</dbReference>
<protein>
    <submittedName>
        <fullName evidence="4">Peptide-N4-(N-acetyl-beta- glucosaminyl)asparagine amidase A-like</fullName>
    </submittedName>
</protein>
<reference evidence="4" key="1">
    <citation type="submission" date="2025-08" db="UniProtKB">
        <authorList>
            <consortium name="RefSeq"/>
        </authorList>
    </citation>
    <scope>IDENTIFICATION</scope>
</reference>
<dbReference type="InterPro" id="IPR021102">
    <property type="entry name" value="PNGase_A"/>
</dbReference>
<dbReference type="Pfam" id="PF12222">
    <property type="entry name" value="PNGaseA"/>
    <property type="match status" value="1"/>
</dbReference>
<keyword evidence="1" id="KW-0732">Signal</keyword>
<evidence type="ECO:0000256" key="1">
    <source>
        <dbReference type="SAM" id="SignalP"/>
    </source>
</evidence>
<dbReference type="AlphaFoldDB" id="A0AB40BQ89"/>
<feature type="domain" description="Peptide N-acetyl-beta-D-glucosaminyl asparaginase amidase A N-terminal" evidence="2">
    <location>
        <begin position="59"/>
        <end position="395"/>
    </location>
</feature>
<dbReference type="InterPro" id="IPR056948">
    <property type="entry name" value="PNGaseA_N"/>
</dbReference>
<evidence type="ECO:0000259" key="2">
    <source>
        <dbReference type="Pfam" id="PF12222"/>
    </source>
</evidence>
<proteinExistence type="predicted"/>
<evidence type="ECO:0000313" key="3">
    <source>
        <dbReference type="Proteomes" id="UP001515500"/>
    </source>
</evidence>